<dbReference type="InterPro" id="IPR051260">
    <property type="entry name" value="Diverse_substr_monoxygenases"/>
</dbReference>
<dbReference type="GO" id="GO:0004497">
    <property type="term" value="F:monooxygenase activity"/>
    <property type="evidence" value="ECO:0007669"/>
    <property type="project" value="UniProtKB-KW"/>
</dbReference>
<keyword evidence="2" id="KW-0288">FMN</keyword>
<dbReference type="PANTHER" id="PTHR30011:SF16">
    <property type="entry name" value="C2H2 FINGER DOMAIN TRANSCRIPTION FACTOR (EUROFUNG)-RELATED"/>
    <property type="match status" value="1"/>
</dbReference>
<dbReference type="InterPro" id="IPR036661">
    <property type="entry name" value="Luciferase-like_sf"/>
</dbReference>
<dbReference type="EMBL" id="JBJVNI010000015">
    <property type="protein sequence ID" value="MFM9612330.1"/>
    <property type="molecule type" value="Genomic_DNA"/>
</dbReference>
<keyword evidence="3" id="KW-0560">Oxidoreductase</keyword>
<sequence length="295" mass="29316">MSASWGLPHLAAAVDVPEGEDCAELVGLAERGGLDFVTLGGAGDVVGALADAAAVTRRVGLVAMSVEGAGVVGLDRVSGGRGGGLVSAESCGSGYFGVSGAGAGAFGEGGVFSEGGPVPGASPGAGVSPGACPLRVVDAGDPAGWGFAARCGDVALVRVAGVGEARGVRERLRALAGEAGRDPDALRVLAALVIDLGDGERAAVPGHGGGGPRVSARGPSYRGGPVDLAELIAGWHREGAVDGFHLTPVEPRRDLERLVNGTVALLQHRGLFRTFYPGATVREHLGLGRPVEASW</sequence>
<keyword evidence="4 5" id="KW-0503">Monooxygenase</keyword>
<dbReference type="Proteomes" id="UP001631957">
    <property type="component" value="Unassembled WGS sequence"/>
</dbReference>
<protein>
    <submittedName>
        <fullName evidence="5">FMNH2-dependent monooxygenase</fullName>
    </submittedName>
</protein>
<comment type="caution">
    <text evidence="5">The sequence shown here is derived from an EMBL/GenBank/DDBJ whole genome shotgun (WGS) entry which is preliminary data.</text>
</comment>
<keyword evidence="6" id="KW-1185">Reference proteome</keyword>
<gene>
    <name evidence="5" type="ORF">ACKI18_26905</name>
</gene>
<evidence type="ECO:0000256" key="3">
    <source>
        <dbReference type="ARBA" id="ARBA00023002"/>
    </source>
</evidence>
<proteinExistence type="predicted"/>
<dbReference type="RefSeq" id="WP_409134756.1">
    <property type="nucleotide sequence ID" value="NZ_JBJVNI010000015.1"/>
</dbReference>
<evidence type="ECO:0000256" key="2">
    <source>
        <dbReference type="ARBA" id="ARBA00022643"/>
    </source>
</evidence>
<evidence type="ECO:0000256" key="4">
    <source>
        <dbReference type="ARBA" id="ARBA00023033"/>
    </source>
</evidence>
<dbReference type="SUPFAM" id="SSF51679">
    <property type="entry name" value="Bacterial luciferase-like"/>
    <property type="match status" value="1"/>
</dbReference>
<name>A0ABW9HZ89_9ACTN</name>
<organism evidence="5 6">
    <name type="scientific">Streptomyces niveiscabiei</name>
    <dbReference type="NCBI Taxonomy" id="164115"/>
    <lineage>
        <taxon>Bacteria</taxon>
        <taxon>Bacillati</taxon>
        <taxon>Actinomycetota</taxon>
        <taxon>Actinomycetes</taxon>
        <taxon>Kitasatosporales</taxon>
        <taxon>Streptomycetaceae</taxon>
        <taxon>Streptomyces</taxon>
    </lineage>
</organism>
<dbReference type="PANTHER" id="PTHR30011">
    <property type="entry name" value="ALKANESULFONATE MONOOXYGENASE-RELATED"/>
    <property type="match status" value="1"/>
</dbReference>
<evidence type="ECO:0000256" key="1">
    <source>
        <dbReference type="ARBA" id="ARBA00022630"/>
    </source>
</evidence>
<reference evidence="5 6" key="1">
    <citation type="submission" date="2024-12" db="EMBL/GenBank/DDBJ databases">
        <title>Forecasting of Potato common scab and diversities of Pathogenic streptomyces spp. in china.</title>
        <authorList>
            <person name="Handique U."/>
            <person name="Wu J."/>
        </authorList>
    </citation>
    <scope>NUCLEOTIDE SEQUENCE [LARGE SCALE GENOMIC DNA]</scope>
    <source>
        <strain evidence="5 6">ZRIMU1530</strain>
    </source>
</reference>
<keyword evidence="1" id="KW-0285">Flavoprotein</keyword>
<evidence type="ECO:0000313" key="6">
    <source>
        <dbReference type="Proteomes" id="UP001631957"/>
    </source>
</evidence>
<dbReference type="Gene3D" id="3.20.20.30">
    <property type="entry name" value="Luciferase-like domain"/>
    <property type="match status" value="1"/>
</dbReference>
<accession>A0ABW9HZ89</accession>
<evidence type="ECO:0000313" key="5">
    <source>
        <dbReference type="EMBL" id="MFM9612330.1"/>
    </source>
</evidence>